<evidence type="ECO:0000256" key="3">
    <source>
        <dbReference type="ARBA" id="ARBA00022827"/>
    </source>
</evidence>
<keyword evidence="2" id="KW-0285">Flavoprotein</keyword>
<dbReference type="Gene3D" id="3.50.50.60">
    <property type="entry name" value="FAD/NAD(P)-binding domain"/>
    <property type="match status" value="1"/>
</dbReference>
<sequence>MTKIAIVGAGPAGMVALKEFRDLGYDVTVFEKRSDVGGVWTWTEDADSTTALKETKLCNNKYSVRNLIVKLVISADQLKCSLSCPIIHYLKVHQLSYGLSQSYSRSKLGFPWTVSAPELGSYFRSYAKHFDLYRNIHFNKTVTNLTRDHTNRRWQITLSDATSTPLSFDKVVWCTGGFVKPKRLTLPGQENFKGRILHSSQARDLSAFKNQNVVVLGIGNTAADVANALVQHGAGKIYFSHRRGAKILRPSDPKTGVPSDIQLTTSLVPITWWIQKHCPSVYGWMMDSAVAQNFKENWGMNKPEWGLAESPSMGDGQHVVVCSQDLVPNIQSGSILSVPGIKALTGPKSVEFDNGQVAEDIDAIILCIGYADDMEILKEAIEFTPAQGDIPALPNLYMNIFPPKYAESFAHLSLTHLFAAQIPGRVLAALALPQIWAGRSPLPPLPTMTSWITAHQTWVRGRIAKAGPNGNGYQEVDNGDWSYFLHEAAGTGLYEYVGWGRRAWGLWWKDKDLYRAISNLPICTYSYKVFDMGKRRPWEGARQALIDAWRELEELKRGGEKKDR</sequence>
<dbReference type="EMBL" id="JAKJXO020000002">
    <property type="protein sequence ID" value="KAL1610651.1"/>
    <property type="molecule type" value="Genomic_DNA"/>
</dbReference>
<evidence type="ECO:0008006" key="8">
    <source>
        <dbReference type="Google" id="ProtNLM"/>
    </source>
</evidence>
<comment type="caution">
    <text evidence="6">The sequence shown here is derived from an EMBL/GenBank/DDBJ whole genome shotgun (WGS) entry which is preliminary data.</text>
</comment>
<dbReference type="InterPro" id="IPR020946">
    <property type="entry name" value="Flavin_mOase-like"/>
</dbReference>
<dbReference type="Pfam" id="PF00743">
    <property type="entry name" value="FMO-like"/>
    <property type="match status" value="1"/>
</dbReference>
<evidence type="ECO:0000256" key="2">
    <source>
        <dbReference type="ARBA" id="ARBA00022630"/>
    </source>
</evidence>
<dbReference type="InterPro" id="IPR036188">
    <property type="entry name" value="FAD/NAD-bd_sf"/>
</dbReference>
<proteinExistence type="inferred from homology"/>
<evidence type="ECO:0000313" key="7">
    <source>
        <dbReference type="Proteomes" id="UP001521785"/>
    </source>
</evidence>
<keyword evidence="3" id="KW-0274">FAD</keyword>
<comment type="similarity">
    <text evidence="1">Belongs to the FMO family.</text>
</comment>
<dbReference type="InterPro" id="IPR000960">
    <property type="entry name" value="Flavin_mOase"/>
</dbReference>
<dbReference type="PANTHER" id="PTHR23023">
    <property type="entry name" value="DIMETHYLANILINE MONOOXYGENASE"/>
    <property type="match status" value="1"/>
</dbReference>
<name>A0ABR3S1U2_9PLEO</name>
<evidence type="ECO:0000256" key="1">
    <source>
        <dbReference type="ARBA" id="ARBA00009183"/>
    </source>
</evidence>
<dbReference type="SUPFAM" id="SSF51905">
    <property type="entry name" value="FAD/NAD(P)-binding domain"/>
    <property type="match status" value="1"/>
</dbReference>
<dbReference type="Proteomes" id="UP001521785">
    <property type="component" value="Unassembled WGS sequence"/>
</dbReference>
<protein>
    <recommendedName>
        <fullName evidence="8">Flavin-containing monooxygenase</fullName>
    </recommendedName>
</protein>
<keyword evidence="4" id="KW-0521">NADP</keyword>
<evidence type="ECO:0000256" key="4">
    <source>
        <dbReference type="ARBA" id="ARBA00022857"/>
    </source>
</evidence>
<keyword evidence="7" id="KW-1185">Reference proteome</keyword>
<keyword evidence="5" id="KW-0560">Oxidoreductase</keyword>
<dbReference type="InterPro" id="IPR050346">
    <property type="entry name" value="FMO-like"/>
</dbReference>
<gene>
    <name evidence="6" type="ORF">SLS60_002321</name>
</gene>
<dbReference type="Pfam" id="PF13450">
    <property type="entry name" value="NAD_binding_8"/>
    <property type="match status" value="1"/>
</dbReference>
<evidence type="ECO:0000256" key="5">
    <source>
        <dbReference type="ARBA" id="ARBA00023002"/>
    </source>
</evidence>
<dbReference type="PIRSF" id="PIRSF000332">
    <property type="entry name" value="FMO"/>
    <property type="match status" value="1"/>
</dbReference>
<organism evidence="6 7">
    <name type="scientific">Paraconiothyrium brasiliense</name>
    <dbReference type="NCBI Taxonomy" id="300254"/>
    <lineage>
        <taxon>Eukaryota</taxon>
        <taxon>Fungi</taxon>
        <taxon>Dikarya</taxon>
        <taxon>Ascomycota</taxon>
        <taxon>Pezizomycotina</taxon>
        <taxon>Dothideomycetes</taxon>
        <taxon>Pleosporomycetidae</taxon>
        <taxon>Pleosporales</taxon>
        <taxon>Massarineae</taxon>
        <taxon>Didymosphaeriaceae</taxon>
        <taxon>Paraconiothyrium</taxon>
    </lineage>
</organism>
<evidence type="ECO:0000313" key="6">
    <source>
        <dbReference type="EMBL" id="KAL1610651.1"/>
    </source>
</evidence>
<accession>A0ABR3S1U2</accession>
<dbReference type="PRINTS" id="PR00419">
    <property type="entry name" value="ADXRDTASE"/>
</dbReference>
<reference evidence="6 7" key="1">
    <citation type="submission" date="2024-02" db="EMBL/GenBank/DDBJ databases">
        <title>De novo assembly and annotation of 12 fungi associated with fruit tree decline syndrome in Ontario, Canada.</title>
        <authorList>
            <person name="Sulman M."/>
            <person name="Ellouze W."/>
            <person name="Ilyukhin E."/>
        </authorList>
    </citation>
    <scope>NUCLEOTIDE SEQUENCE [LARGE SCALE GENOMIC DNA]</scope>
    <source>
        <strain evidence="6 7">M42-189</strain>
    </source>
</reference>